<dbReference type="GO" id="GO:0008233">
    <property type="term" value="F:peptidase activity"/>
    <property type="evidence" value="ECO:0007669"/>
    <property type="project" value="UniProtKB-KW"/>
</dbReference>
<sequence length="352" mass="39412">MPFEGDKYIHLPNPEHPESDFRRLGNGNLNIVATQNFGRGIKARIGLLKGTNDSTAVVVYLFDKTKWGMATAKKWIKNHTQKGSGYMEVKSISGSFNFVMPFKKAQEEEDGYYYLEYALSTTDPDLINDQITEECIDDMIKQAPKLNSFMSHNYDKVIGPIIKSWKEVTEKATEMWIKVRVKPSMRKEIEEDINTGVRYGGSIGGEFIKGYQEGEIRKIEKVQLMEGSLTTMPMNWATSGSARQGIAKGCPNNICTQILKSADIKFSGKDIGVDSIPNMELIKEINKISLELKAVTMLPGWPEELDSVIDTDKAQLMDTLGTLVNNLIRLVEDIIKEEGISIEELQAVAEAA</sequence>
<dbReference type="InterPro" id="IPR054613">
    <property type="entry name" value="Peptidase_S78_dom"/>
</dbReference>
<keyword evidence="2 5" id="KW-0645">Protease</keyword>
<protein>
    <submittedName>
        <fullName evidence="5">Caudovirus prohead protease</fullName>
    </submittedName>
</protein>
<gene>
    <name evidence="5" type="ORF">AMQ22_01228</name>
</gene>
<dbReference type="AlphaFoldDB" id="A0A150J352"/>
<reference evidence="5 6" key="1">
    <citation type="journal article" date="2016" name="ISME J.">
        <title>Chasing the elusive Euryarchaeota class WSA2: genomes reveal a uniquely fastidious methyl-reducing methanogen.</title>
        <authorList>
            <person name="Nobu M.K."/>
            <person name="Narihiro T."/>
            <person name="Kuroda K."/>
            <person name="Mei R."/>
            <person name="Liu W.T."/>
        </authorList>
    </citation>
    <scope>NUCLEOTIDE SEQUENCE [LARGE SCALE GENOMIC DNA]</scope>
    <source>
        <strain evidence="5">U1lsi0528_Bin055</strain>
    </source>
</reference>
<evidence type="ECO:0000259" key="4">
    <source>
        <dbReference type="Pfam" id="PF04586"/>
    </source>
</evidence>
<comment type="caution">
    <text evidence="5">The sequence shown here is derived from an EMBL/GenBank/DDBJ whole genome shotgun (WGS) entry which is preliminary data.</text>
</comment>
<proteinExistence type="predicted"/>
<evidence type="ECO:0000313" key="5">
    <source>
        <dbReference type="EMBL" id="KYC51667.1"/>
    </source>
</evidence>
<accession>A0A150J352</accession>
<dbReference type="GO" id="GO:0006508">
    <property type="term" value="P:proteolysis"/>
    <property type="evidence" value="ECO:0007669"/>
    <property type="project" value="UniProtKB-KW"/>
</dbReference>
<evidence type="ECO:0000256" key="1">
    <source>
        <dbReference type="ARBA" id="ARBA00022612"/>
    </source>
</evidence>
<dbReference type="Pfam" id="PF04586">
    <property type="entry name" value="Peptidase_S78"/>
    <property type="match status" value="1"/>
</dbReference>
<keyword evidence="3" id="KW-0378">Hydrolase</keyword>
<keyword evidence="1" id="KW-1188">Viral release from host cell</keyword>
<dbReference type="Proteomes" id="UP000075398">
    <property type="component" value="Unassembled WGS sequence"/>
</dbReference>
<organism evidence="5 6">
    <name type="scientific">Candidatus Methanofastidiosum methylothiophilum</name>
    <dbReference type="NCBI Taxonomy" id="1705564"/>
    <lineage>
        <taxon>Archaea</taxon>
        <taxon>Methanobacteriati</taxon>
        <taxon>Methanobacteriota</taxon>
        <taxon>Stenosarchaea group</taxon>
        <taxon>Candidatus Methanofastidiosia</taxon>
        <taxon>Candidatus Methanofastidiosales</taxon>
        <taxon>Candidatus Methanofastidiosaceae</taxon>
        <taxon>Candidatus Methanofastidiosum</taxon>
    </lineage>
</organism>
<evidence type="ECO:0000256" key="3">
    <source>
        <dbReference type="ARBA" id="ARBA00022801"/>
    </source>
</evidence>
<dbReference type="EMBL" id="LNGC01000051">
    <property type="protein sequence ID" value="KYC51667.1"/>
    <property type="molecule type" value="Genomic_DNA"/>
</dbReference>
<name>A0A150J352_9EURY</name>
<evidence type="ECO:0000256" key="2">
    <source>
        <dbReference type="ARBA" id="ARBA00022670"/>
    </source>
</evidence>
<evidence type="ECO:0000313" key="6">
    <source>
        <dbReference type="Proteomes" id="UP000075398"/>
    </source>
</evidence>
<feature type="domain" description="Prohead serine protease" evidence="4">
    <location>
        <begin position="116"/>
        <end position="240"/>
    </location>
</feature>